<evidence type="ECO:0000256" key="5">
    <source>
        <dbReference type="ARBA" id="ARBA00022840"/>
    </source>
</evidence>
<proteinExistence type="inferred from homology"/>
<dbReference type="GO" id="GO:0016887">
    <property type="term" value="F:ATP hydrolysis activity"/>
    <property type="evidence" value="ECO:0007669"/>
    <property type="project" value="InterPro"/>
</dbReference>
<reference evidence="7 8" key="1">
    <citation type="journal article" date="2018" name="Nat. Biotechnol.">
        <title>A standardized bacterial taxonomy based on genome phylogeny substantially revises the tree of life.</title>
        <authorList>
            <person name="Parks D.H."/>
            <person name="Chuvochina M."/>
            <person name="Waite D.W."/>
            <person name="Rinke C."/>
            <person name="Skarshewski A."/>
            <person name="Chaumeil P.A."/>
            <person name="Hugenholtz P."/>
        </authorList>
    </citation>
    <scope>NUCLEOTIDE SEQUENCE [LARGE SCALE GENOMIC DNA]</scope>
    <source>
        <strain evidence="7">UBA9375</strain>
    </source>
</reference>
<gene>
    <name evidence="7" type="ORF">DIT97_06205</name>
</gene>
<evidence type="ECO:0000256" key="3">
    <source>
        <dbReference type="ARBA" id="ARBA00022458"/>
    </source>
</evidence>
<evidence type="ECO:0000256" key="1">
    <source>
        <dbReference type="ARBA" id="ARBA00005417"/>
    </source>
</evidence>
<dbReference type="SUPFAM" id="SSF52540">
    <property type="entry name" value="P-loop containing nucleoside triphosphate hydrolases"/>
    <property type="match status" value="1"/>
</dbReference>
<dbReference type="GO" id="GO:0005524">
    <property type="term" value="F:ATP binding"/>
    <property type="evidence" value="ECO:0007669"/>
    <property type="project" value="UniProtKB-KW"/>
</dbReference>
<evidence type="ECO:0000313" key="8">
    <source>
        <dbReference type="Proteomes" id="UP000263642"/>
    </source>
</evidence>
<keyword evidence="2" id="KW-0813">Transport</keyword>
<feature type="domain" description="ABC transporter" evidence="6">
    <location>
        <begin position="32"/>
        <end position="99"/>
    </location>
</feature>
<evidence type="ECO:0000256" key="2">
    <source>
        <dbReference type="ARBA" id="ARBA00022448"/>
    </source>
</evidence>
<keyword evidence="3" id="KW-0536">Nodulation</keyword>
<dbReference type="InterPro" id="IPR050763">
    <property type="entry name" value="ABC_transporter_ATP-binding"/>
</dbReference>
<dbReference type="Pfam" id="PF00005">
    <property type="entry name" value="ABC_tran"/>
    <property type="match status" value="1"/>
</dbReference>
<dbReference type="InterPro" id="IPR027417">
    <property type="entry name" value="P-loop_NTPase"/>
</dbReference>
<dbReference type="Gene3D" id="3.40.50.300">
    <property type="entry name" value="P-loop containing nucleotide triphosphate hydrolases"/>
    <property type="match status" value="1"/>
</dbReference>
<keyword evidence="4" id="KW-0547">Nucleotide-binding</keyword>
<organism evidence="7 8">
    <name type="scientific">Gimesia maris</name>
    <dbReference type="NCBI Taxonomy" id="122"/>
    <lineage>
        <taxon>Bacteria</taxon>
        <taxon>Pseudomonadati</taxon>
        <taxon>Planctomycetota</taxon>
        <taxon>Planctomycetia</taxon>
        <taxon>Planctomycetales</taxon>
        <taxon>Planctomycetaceae</taxon>
        <taxon>Gimesia</taxon>
    </lineage>
</organism>
<dbReference type="InterPro" id="IPR003439">
    <property type="entry name" value="ABC_transporter-like_ATP-bd"/>
</dbReference>
<dbReference type="EMBL" id="DQAY01000041">
    <property type="protein sequence ID" value="HCO22663.1"/>
    <property type="molecule type" value="Genomic_DNA"/>
</dbReference>
<dbReference type="AlphaFoldDB" id="A0A3D3R1G0"/>
<comment type="caution">
    <text evidence="7">The sequence shown here is derived from an EMBL/GenBank/DDBJ whole genome shotgun (WGS) entry which is preliminary data.</text>
</comment>
<protein>
    <submittedName>
        <fullName evidence="7">ABC transporter ATP-binding protein</fullName>
    </submittedName>
</protein>
<keyword evidence="5 7" id="KW-0067">ATP-binding</keyword>
<accession>A0A3D3R1G0</accession>
<dbReference type="PANTHER" id="PTHR42711:SF5">
    <property type="entry name" value="ABC TRANSPORTER ATP-BINDING PROTEIN NATA"/>
    <property type="match status" value="1"/>
</dbReference>
<feature type="non-terminal residue" evidence="7">
    <location>
        <position position="103"/>
    </location>
</feature>
<sequence length="103" mass="11153">MGKSSISQESNVSAAAIKIDHVQKQFGKNVVLENVSLEIPRGQTLALLGRNGAGKTTLIRMLLGLLKPDAGSIDVDGCDPAREAIELRRRVGYLAEDQTMYGW</sequence>
<evidence type="ECO:0000259" key="6">
    <source>
        <dbReference type="Pfam" id="PF00005"/>
    </source>
</evidence>
<dbReference type="PANTHER" id="PTHR42711">
    <property type="entry name" value="ABC TRANSPORTER ATP-BINDING PROTEIN"/>
    <property type="match status" value="1"/>
</dbReference>
<evidence type="ECO:0000313" key="7">
    <source>
        <dbReference type="EMBL" id="HCO22663.1"/>
    </source>
</evidence>
<name>A0A3D3R1G0_9PLAN</name>
<dbReference type="Proteomes" id="UP000263642">
    <property type="component" value="Unassembled WGS sequence"/>
</dbReference>
<evidence type="ECO:0000256" key="4">
    <source>
        <dbReference type="ARBA" id="ARBA00022741"/>
    </source>
</evidence>
<comment type="similarity">
    <text evidence="1">Belongs to the ABC transporter superfamily.</text>
</comment>